<dbReference type="Pfam" id="PF25355">
    <property type="entry name" value="DUF7882"/>
    <property type="match status" value="1"/>
</dbReference>
<sequence length="96" mass="10600">MGRLTYDGFGTPIVVDDLELAHLKLVMTTKLRRAECFSLSWRHPDGSGRSTLWIHPNMQVRFDFDSAGDPELDPARIARMADEAAFGAITFGCASA</sequence>
<dbReference type="InterPro" id="IPR057204">
    <property type="entry name" value="DUF7882"/>
</dbReference>
<reference evidence="2 3" key="1">
    <citation type="submission" date="2019-03" db="EMBL/GenBank/DDBJ databases">
        <title>Diversity of the mouse oral microbiome.</title>
        <authorList>
            <person name="Joseph S."/>
            <person name="Aduse-Opoku J."/>
            <person name="Curtis M."/>
            <person name="Wade W."/>
            <person name="Hashim A."/>
        </authorList>
    </citation>
    <scope>NUCLEOTIDE SEQUENCE [LARGE SCALE GENOMIC DNA]</scope>
    <source>
        <strain evidence="2 3">P1012</strain>
    </source>
</reference>
<gene>
    <name evidence="2" type="ORF">E4U02_04030</name>
</gene>
<dbReference type="AlphaFoldDB" id="A0A4Y9FXS4"/>
<dbReference type="OrthoDB" id="5123855at2"/>
<accession>A0A4Y9FXS4</accession>
<proteinExistence type="predicted"/>
<protein>
    <recommendedName>
        <fullName evidence="1">DUF7882 domain-containing protein</fullName>
    </recommendedName>
</protein>
<organism evidence="2 3">
    <name type="scientific">Microbacterium paludicola</name>
    <dbReference type="NCBI Taxonomy" id="300019"/>
    <lineage>
        <taxon>Bacteria</taxon>
        <taxon>Bacillati</taxon>
        <taxon>Actinomycetota</taxon>
        <taxon>Actinomycetes</taxon>
        <taxon>Micrococcales</taxon>
        <taxon>Microbacteriaceae</taxon>
        <taxon>Microbacterium</taxon>
    </lineage>
</organism>
<dbReference type="Proteomes" id="UP000298358">
    <property type="component" value="Unassembled WGS sequence"/>
</dbReference>
<evidence type="ECO:0000259" key="1">
    <source>
        <dbReference type="Pfam" id="PF25355"/>
    </source>
</evidence>
<dbReference type="RefSeq" id="WP_135113427.1">
    <property type="nucleotide sequence ID" value="NZ_JADGLL010000005.1"/>
</dbReference>
<name>A0A4Y9FXS4_9MICO</name>
<comment type="caution">
    <text evidence="2">The sequence shown here is derived from an EMBL/GenBank/DDBJ whole genome shotgun (WGS) entry which is preliminary data.</text>
</comment>
<feature type="domain" description="DUF7882" evidence="1">
    <location>
        <begin position="1"/>
        <end position="85"/>
    </location>
</feature>
<evidence type="ECO:0000313" key="3">
    <source>
        <dbReference type="Proteomes" id="UP000298358"/>
    </source>
</evidence>
<keyword evidence="3" id="KW-1185">Reference proteome</keyword>
<dbReference type="EMBL" id="SPQB01000005">
    <property type="protein sequence ID" value="TFU33835.1"/>
    <property type="molecule type" value="Genomic_DNA"/>
</dbReference>
<evidence type="ECO:0000313" key="2">
    <source>
        <dbReference type="EMBL" id="TFU33835.1"/>
    </source>
</evidence>